<feature type="domain" description="Protein kinase" evidence="17">
    <location>
        <begin position="82"/>
        <end position="334"/>
    </location>
</feature>
<protein>
    <recommendedName>
        <fullName evidence="15">Aurora kinase</fullName>
        <ecNumber evidence="15">2.7.11.1</ecNumber>
    </recommendedName>
</protein>
<evidence type="ECO:0000256" key="15">
    <source>
        <dbReference type="RuleBase" id="RU367134"/>
    </source>
</evidence>
<dbReference type="CDD" id="cd14007">
    <property type="entry name" value="STKc_Aurora"/>
    <property type="match status" value="1"/>
</dbReference>
<dbReference type="PROSITE" id="PS00107">
    <property type="entry name" value="PROTEIN_KINASE_ATP"/>
    <property type="match status" value="1"/>
</dbReference>
<feature type="region of interest" description="Disordered" evidence="16">
    <location>
        <begin position="406"/>
        <end position="426"/>
    </location>
</feature>
<proteinExistence type="inferred from homology"/>
<dbReference type="AlphaFoldDB" id="A0A8S1U4E8"/>
<evidence type="ECO:0000313" key="19">
    <source>
        <dbReference type="EMBL" id="CAD8159700.1"/>
    </source>
</evidence>
<dbReference type="InterPro" id="IPR000719">
    <property type="entry name" value="Prot_kinase_dom"/>
</dbReference>
<evidence type="ECO:0000256" key="16">
    <source>
        <dbReference type="SAM" id="MobiDB-lite"/>
    </source>
</evidence>
<evidence type="ECO:0000256" key="8">
    <source>
        <dbReference type="ARBA" id="ARBA00022840"/>
    </source>
</evidence>
<evidence type="ECO:0000256" key="14">
    <source>
        <dbReference type="RuleBase" id="RU000304"/>
    </source>
</evidence>
<feature type="binding site" evidence="10">
    <location>
        <position position="223"/>
    </location>
    <ligand>
        <name>ATP</name>
        <dbReference type="ChEBI" id="CHEBI:30616"/>
    </ligand>
</feature>
<evidence type="ECO:0000256" key="12">
    <source>
        <dbReference type="PROSITE-ProRule" id="PRU00134"/>
    </source>
</evidence>
<dbReference type="OrthoDB" id="377346at2759"/>
<evidence type="ECO:0000256" key="4">
    <source>
        <dbReference type="ARBA" id="ARBA00022741"/>
    </source>
</evidence>
<feature type="compositionally biased region" description="Polar residues" evidence="16">
    <location>
        <begin position="406"/>
        <end position="422"/>
    </location>
</feature>
<evidence type="ECO:0000259" key="18">
    <source>
        <dbReference type="PROSITE" id="PS50865"/>
    </source>
</evidence>
<dbReference type="PROSITE" id="PS00108">
    <property type="entry name" value="PROTEIN_KINASE_ST"/>
    <property type="match status" value="1"/>
</dbReference>
<name>A0A8S1U4E8_PAROT</name>
<keyword evidence="2 15" id="KW-0808">Transferase</keyword>
<dbReference type="InterPro" id="IPR008271">
    <property type="entry name" value="Ser/Thr_kinase_AS"/>
</dbReference>
<dbReference type="GO" id="GO:0004674">
    <property type="term" value="F:protein serine/threonine kinase activity"/>
    <property type="evidence" value="ECO:0007669"/>
    <property type="project" value="UniProtKB-KW"/>
</dbReference>
<evidence type="ECO:0000256" key="5">
    <source>
        <dbReference type="ARBA" id="ARBA00022771"/>
    </source>
</evidence>
<keyword evidence="20" id="KW-1185">Reference proteome</keyword>
<evidence type="ECO:0000256" key="6">
    <source>
        <dbReference type="ARBA" id="ARBA00022777"/>
    </source>
</evidence>
<dbReference type="PROSITE" id="PS50865">
    <property type="entry name" value="ZF_MYND_2"/>
    <property type="match status" value="1"/>
</dbReference>
<dbReference type="InterPro" id="IPR030616">
    <property type="entry name" value="Aur-like"/>
</dbReference>
<dbReference type="SMART" id="SM00220">
    <property type="entry name" value="S_TKc"/>
    <property type="match status" value="1"/>
</dbReference>
<dbReference type="EMBL" id="CAJJDP010000037">
    <property type="protein sequence ID" value="CAD8159700.1"/>
    <property type="molecule type" value="Genomic_DNA"/>
</dbReference>
<dbReference type="FunFam" id="1.10.510.10:FF:001241">
    <property type="entry name" value="Uncharacterized protein"/>
    <property type="match status" value="1"/>
</dbReference>
<keyword evidence="4 10" id="KW-0547">Nucleotide-binding</keyword>
<sequence length="481" mass="56143">MLCSYKYCGLSNKAQSDGVIACPLCYQTRYCSSRCKDLDWTISHKLNCKGKQQQVRQTDVNDTQSTLKSIGKNIDDFEIIVKDGKSELGKGSYGQVKLVKDRQNGQLYAMKILNKKRIFEYWSTENLKREIKIQRRLTHPHIVKLYHYFEDKENVYLILELAENGSLFVYVRRRKRLPEKEAFVYFFQTCLGIEYLHKKNILHRDLKPENLLLDKQGNIKVCDFGWSAEANQQSKRTTFCGTLDYMAPEMLLNKPYDFKLDIWCLGILLYELIHGFAPFKGKTNQEKGQNIINLQTIEFNQTCSFEVKDLISNILKTNPEDRLSLLQIFEHPFMRRNYESYGIDLNQYLNKEEKIENRSLSPVQEQLKARNFTLPQHNSSHELNHPSLSHTFSIQQKASIVPNYKSVNQPTTGTNTSISTYSQDDDLKARVSRVSQRQQMAQQQREIGSLRQTNSDLGFMDRVFQALGCLNRDKQQQNQQF</sequence>
<keyword evidence="5 12" id="KW-0863">Zinc-finger</keyword>
<keyword evidence="6 15" id="KW-0418">Kinase</keyword>
<dbReference type="Pfam" id="PF00069">
    <property type="entry name" value="Pkinase"/>
    <property type="match status" value="1"/>
</dbReference>
<comment type="caution">
    <text evidence="19">The sequence shown here is derived from an EMBL/GenBank/DDBJ whole genome shotgun (WGS) entry which is preliminary data.</text>
</comment>
<evidence type="ECO:0000256" key="10">
    <source>
        <dbReference type="PIRSR" id="PIRSR630616-2"/>
    </source>
</evidence>
<feature type="binding site" evidence="10 13">
    <location>
        <position position="111"/>
    </location>
    <ligand>
        <name>ATP</name>
        <dbReference type="ChEBI" id="CHEBI:30616"/>
    </ligand>
</feature>
<evidence type="ECO:0000259" key="17">
    <source>
        <dbReference type="PROSITE" id="PS50011"/>
    </source>
</evidence>
<organism evidence="19 20">
    <name type="scientific">Paramecium octaurelia</name>
    <dbReference type="NCBI Taxonomy" id="43137"/>
    <lineage>
        <taxon>Eukaryota</taxon>
        <taxon>Sar</taxon>
        <taxon>Alveolata</taxon>
        <taxon>Ciliophora</taxon>
        <taxon>Intramacronucleata</taxon>
        <taxon>Oligohymenophorea</taxon>
        <taxon>Peniculida</taxon>
        <taxon>Parameciidae</taxon>
        <taxon>Paramecium</taxon>
    </lineage>
</organism>
<feature type="active site" description="Proton acceptor" evidence="9">
    <location>
        <position position="205"/>
    </location>
</feature>
<evidence type="ECO:0000313" key="20">
    <source>
        <dbReference type="Proteomes" id="UP000683925"/>
    </source>
</evidence>
<evidence type="ECO:0000256" key="11">
    <source>
        <dbReference type="PIRSR" id="PIRSR630616-3"/>
    </source>
</evidence>
<feature type="cross-link" description="Glycyl lysine isopeptide (Lys-Gly) (interchain with G-Cter in SUMO2)" evidence="11">
    <location>
        <position position="207"/>
    </location>
</feature>
<dbReference type="EC" id="2.7.11.1" evidence="15"/>
<dbReference type="GO" id="GO:0005524">
    <property type="term" value="F:ATP binding"/>
    <property type="evidence" value="ECO:0007669"/>
    <property type="project" value="UniProtKB-UniRule"/>
</dbReference>
<keyword evidence="1 14" id="KW-0723">Serine/threonine-protein kinase</keyword>
<reference evidence="19" key="1">
    <citation type="submission" date="2021-01" db="EMBL/GenBank/DDBJ databases">
        <authorList>
            <consortium name="Genoscope - CEA"/>
            <person name="William W."/>
        </authorList>
    </citation>
    <scope>NUCLEOTIDE SEQUENCE</scope>
</reference>
<accession>A0A8S1U4E8</accession>
<evidence type="ECO:0000256" key="2">
    <source>
        <dbReference type="ARBA" id="ARBA00022679"/>
    </source>
</evidence>
<feature type="binding site" evidence="10">
    <location>
        <begin position="209"/>
        <end position="210"/>
    </location>
    <ligand>
        <name>ATP</name>
        <dbReference type="ChEBI" id="CHEBI:30616"/>
    </ligand>
</feature>
<evidence type="ECO:0000256" key="7">
    <source>
        <dbReference type="ARBA" id="ARBA00022833"/>
    </source>
</evidence>
<dbReference type="GO" id="GO:0008270">
    <property type="term" value="F:zinc ion binding"/>
    <property type="evidence" value="ECO:0007669"/>
    <property type="project" value="UniProtKB-KW"/>
</dbReference>
<keyword evidence="3" id="KW-0479">Metal-binding</keyword>
<comment type="catalytic activity">
    <reaction evidence="15">
        <text>L-seryl-[protein] + ATP = O-phospho-L-seryl-[protein] + ADP + H(+)</text>
        <dbReference type="Rhea" id="RHEA:17989"/>
        <dbReference type="Rhea" id="RHEA-COMP:9863"/>
        <dbReference type="Rhea" id="RHEA-COMP:11604"/>
        <dbReference type="ChEBI" id="CHEBI:15378"/>
        <dbReference type="ChEBI" id="CHEBI:29999"/>
        <dbReference type="ChEBI" id="CHEBI:30616"/>
        <dbReference type="ChEBI" id="CHEBI:83421"/>
        <dbReference type="ChEBI" id="CHEBI:456216"/>
        <dbReference type="EC" id="2.7.11.1"/>
    </reaction>
</comment>
<comment type="catalytic activity">
    <reaction evidence="15">
        <text>L-threonyl-[protein] + ATP = O-phospho-L-threonyl-[protein] + ADP + H(+)</text>
        <dbReference type="Rhea" id="RHEA:46608"/>
        <dbReference type="Rhea" id="RHEA-COMP:11060"/>
        <dbReference type="Rhea" id="RHEA-COMP:11605"/>
        <dbReference type="ChEBI" id="CHEBI:15378"/>
        <dbReference type="ChEBI" id="CHEBI:30013"/>
        <dbReference type="ChEBI" id="CHEBI:30616"/>
        <dbReference type="ChEBI" id="CHEBI:61977"/>
        <dbReference type="ChEBI" id="CHEBI:456216"/>
        <dbReference type="EC" id="2.7.11.1"/>
    </reaction>
</comment>
<dbReference type="Proteomes" id="UP000683925">
    <property type="component" value="Unassembled WGS sequence"/>
</dbReference>
<evidence type="ECO:0000256" key="9">
    <source>
        <dbReference type="PIRSR" id="PIRSR630616-1"/>
    </source>
</evidence>
<feature type="domain" description="MYND-type" evidence="18">
    <location>
        <begin position="8"/>
        <end position="48"/>
    </location>
</feature>
<keyword evidence="8 10" id="KW-0067">ATP-binding</keyword>
<dbReference type="OMA" id="FEYWSTE"/>
<keyword evidence="7" id="KW-0862">Zinc</keyword>
<evidence type="ECO:0000256" key="3">
    <source>
        <dbReference type="ARBA" id="ARBA00022723"/>
    </source>
</evidence>
<gene>
    <name evidence="19" type="ORF">POCTA_138.1.T0370120</name>
</gene>
<dbReference type="InterPro" id="IPR017441">
    <property type="entry name" value="Protein_kinase_ATP_BS"/>
</dbReference>
<dbReference type="PROSITE" id="PS50011">
    <property type="entry name" value="PROTEIN_KINASE_DOM"/>
    <property type="match status" value="1"/>
</dbReference>
<dbReference type="InterPro" id="IPR002893">
    <property type="entry name" value="Znf_MYND"/>
</dbReference>
<evidence type="ECO:0000256" key="1">
    <source>
        <dbReference type="ARBA" id="ARBA00022527"/>
    </source>
</evidence>
<evidence type="ECO:0000256" key="13">
    <source>
        <dbReference type="PROSITE-ProRule" id="PRU10141"/>
    </source>
</evidence>
<dbReference type="PANTHER" id="PTHR24350">
    <property type="entry name" value="SERINE/THREONINE-PROTEIN KINASE IAL-RELATED"/>
    <property type="match status" value="1"/>
</dbReference>
<comment type="similarity">
    <text evidence="15">Belongs to the protein kinase superfamily. Ser/Thr protein kinase family. Aurora subfamily.</text>
</comment>
<dbReference type="FunFam" id="3.30.200.20:FF:000042">
    <property type="entry name" value="Aurora kinase A"/>
    <property type="match status" value="1"/>
</dbReference>
<dbReference type="Pfam" id="PF01753">
    <property type="entry name" value="zf-MYND"/>
    <property type="match status" value="1"/>
</dbReference>
<feature type="binding site" evidence="10">
    <location>
        <begin position="160"/>
        <end position="162"/>
    </location>
    <ligand>
        <name>ATP</name>
        <dbReference type="ChEBI" id="CHEBI:30616"/>
    </ligand>
</feature>